<dbReference type="Gene3D" id="1.20.120.910">
    <property type="entry name" value="DksA, coiled-coil domain"/>
    <property type="match status" value="1"/>
</dbReference>
<feature type="zinc finger region" description="dksA C4-type" evidence="4">
    <location>
        <begin position="106"/>
        <end position="130"/>
    </location>
</feature>
<dbReference type="PANTHER" id="PTHR33823">
    <property type="entry name" value="RNA POLYMERASE-BINDING TRANSCRIPTION FACTOR DKSA-RELATED"/>
    <property type="match status" value="1"/>
</dbReference>
<evidence type="ECO:0000313" key="8">
    <source>
        <dbReference type="Proteomes" id="UP000317722"/>
    </source>
</evidence>
<evidence type="ECO:0000256" key="4">
    <source>
        <dbReference type="PROSITE-ProRule" id="PRU00510"/>
    </source>
</evidence>
<dbReference type="OrthoDB" id="1121111at2"/>
<protein>
    <submittedName>
        <fullName evidence="7">TraR/DksA family transcriptional regulator</fullName>
    </submittedName>
</protein>
<sequence length="136" mass="14822">MSGPPQQPSFDGAPDAAPSRVDIEVAERLREERDEVRARLASMTRDLEALFAASADSNADDEHDPEGQTIAYERSQLSALIRVAQEHLAGIEAATARLHQGSYGICEVCHQPIAPARLEARPTARTCVRHTAPARR</sequence>
<evidence type="ECO:0000256" key="1">
    <source>
        <dbReference type="ARBA" id="ARBA00022723"/>
    </source>
</evidence>
<dbReference type="RefSeq" id="WP_140738610.1">
    <property type="nucleotide sequence ID" value="NZ_RCZM01000002.1"/>
</dbReference>
<dbReference type="EMBL" id="RCZM01000002">
    <property type="protein sequence ID" value="TPG18450.1"/>
    <property type="molecule type" value="Genomic_DNA"/>
</dbReference>
<proteinExistence type="predicted"/>
<gene>
    <name evidence="7" type="ORF">EAH86_07935</name>
</gene>
<evidence type="ECO:0000259" key="6">
    <source>
        <dbReference type="Pfam" id="PF01258"/>
    </source>
</evidence>
<dbReference type="Pfam" id="PF01258">
    <property type="entry name" value="zf-dskA_traR"/>
    <property type="match status" value="1"/>
</dbReference>
<organism evidence="7 8">
    <name type="scientific">Pedococcus bigeumensis</name>
    <dbReference type="NCBI Taxonomy" id="433644"/>
    <lineage>
        <taxon>Bacteria</taxon>
        <taxon>Bacillati</taxon>
        <taxon>Actinomycetota</taxon>
        <taxon>Actinomycetes</taxon>
        <taxon>Micrococcales</taxon>
        <taxon>Intrasporangiaceae</taxon>
        <taxon>Pedococcus</taxon>
    </lineage>
</organism>
<dbReference type="GO" id="GO:0008270">
    <property type="term" value="F:zinc ion binding"/>
    <property type="evidence" value="ECO:0007669"/>
    <property type="project" value="UniProtKB-KW"/>
</dbReference>
<accession>A0A502D110</accession>
<dbReference type="SUPFAM" id="SSF57716">
    <property type="entry name" value="Glucocorticoid receptor-like (DNA-binding domain)"/>
    <property type="match status" value="1"/>
</dbReference>
<feature type="domain" description="Zinc finger DksA/TraR C4-type" evidence="6">
    <location>
        <begin position="101"/>
        <end position="128"/>
    </location>
</feature>
<evidence type="ECO:0000313" key="7">
    <source>
        <dbReference type="EMBL" id="TPG18450.1"/>
    </source>
</evidence>
<comment type="caution">
    <text evidence="7">The sequence shown here is derived from an EMBL/GenBank/DDBJ whole genome shotgun (WGS) entry which is preliminary data.</text>
</comment>
<name>A0A502D110_9MICO</name>
<dbReference type="InterPro" id="IPR000962">
    <property type="entry name" value="Znf_DskA_TraR"/>
</dbReference>
<keyword evidence="2" id="KW-0863">Zinc-finger</keyword>
<evidence type="ECO:0000256" key="3">
    <source>
        <dbReference type="ARBA" id="ARBA00022833"/>
    </source>
</evidence>
<dbReference type="AlphaFoldDB" id="A0A502D110"/>
<feature type="region of interest" description="Disordered" evidence="5">
    <location>
        <begin position="1"/>
        <end position="21"/>
    </location>
</feature>
<evidence type="ECO:0000256" key="5">
    <source>
        <dbReference type="SAM" id="MobiDB-lite"/>
    </source>
</evidence>
<dbReference type="PROSITE" id="PS51128">
    <property type="entry name" value="ZF_DKSA_2"/>
    <property type="match status" value="1"/>
</dbReference>
<keyword evidence="1" id="KW-0479">Metal-binding</keyword>
<dbReference type="Proteomes" id="UP000317722">
    <property type="component" value="Unassembled WGS sequence"/>
</dbReference>
<reference evidence="7 8" key="1">
    <citation type="journal article" date="2019" name="Environ. Microbiol.">
        <title>Species interactions and distinct microbial communities in high Arctic permafrost affected cryosols are associated with the CH4 and CO2 gas fluxes.</title>
        <authorList>
            <person name="Altshuler I."/>
            <person name="Hamel J."/>
            <person name="Turney S."/>
            <person name="Magnuson E."/>
            <person name="Levesque R."/>
            <person name="Greer C."/>
            <person name="Whyte L.G."/>
        </authorList>
    </citation>
    <scope>NUCLEOTIDE SEQUENCE [LARGE SCALE GENOMIC DNA]</scope>
    <source>
        <strain evidence="7 8">S9.3A</strain>
    </source>
</reference>
<evidence type="ECO:0000256" key="2">
    <source>
        <dbReference type="ARBA" id="ARBA00022771"/>
    </source>
</evidence>
<keyword evidence="8" id="KW-1185">Reference proteome</keyword>
<keyword evidence="3" id="KW-0862">Zinc</keyword>